<dbReference type="RefSeq" id="WP_159409699.1">
    <property type="nucleotide sequence ID" value="NZ_CP026115.2"/>
</dbReference>
<organism evidence="1 2">
    <name type="scientific">Pseudomonas putida</name>
    <name type="common">Arthrobacter siderocapsulatus</name>
    <dbReference type="NCBI Taxonomy" id="303"/>
    <lineage>
        <taxon>Bacteria</taxon>
        <taxon>Pseudomonadati</taxon>
        <taxon>Pseudomonadota</taxon>
        <taxon>Gammaproteobacteria</taxon>
        <taxon>Pseudomonadales</taxon>
        <taxon>Pseudomonadaceae</taxon>
        <taxon>Pseudomonas</taxon>
    </lineage>
</organism>
<accession>A0A6I6XF71</accession>
<dbReference type="AlphaFoldDB" id="A0A6I6XF71"/>
<evidence type="ECO:0000313" key="2">
    <source>
        <dbReference type="Proteomes" id="UP000464480"/>
    </source>
</evidence>
<name>A0A6I6XF71_PSEPU</name>
<reference evidence="1 2" key="1">
    <citation type="submission" date="2020-02" db="EMBL/GenBank/DDBJ databases">
        <title>Pseudomonas Putida W5 Complete Genome Assembly.</title>
        <authorList>
            <person name="Yuan Z.-C."/>
            <person name="Shaw G.A."/>
            <person name="Cusano A.D."/>
            <person name="Caddey B.J."/>
            <person name="Weselowski B.J."/>
        </authorList>
    </citation>
    <scope>NUCLEOTIDE SEQUENCE [LARGE SCALE GENOMIC DNA]</scope>
    <source>
        <strain evidence="1 2">W5</strain>
    </source>
</reference>
<gene>
    <name evidence="1" type="ORF">C2H86_07700</name>
</gene>
<dbReference type="Proteomes" id="UP000464480">
    <property type="component" value="Chromosome"/>
</dbReference>
<dbReference type="EMBL" id="CP026115">
    <property type="protein sequence ID" value="QHG64305.1"/>
    <property type="molecule type" value="Genomic_DNA"/>
</dbReference>
<sequence length="119" mass="13078">MSNIFGITDEECFEIMRAADEAQTQYLLDQQARNAPVLEMVKALVGDEVFAQVEEEIEAAENTYGYEIVDEPAGAPQDNGFALGDVYVDQECGMSGDDFSGTVALPLPDGRYFQFAFNC</sequence>
<evidence type="ECO:0000313" key="1">
    <source>
        <dbReference type="EMBL" id="QHG64305.1"/>
    </source>
</evidence>
<proteinExistence type="predicted"/>
<protein>
    <submittedName>
        <fullName evidence="1">Uncharacterized protein</fullName>
    </submittedName>
</protein>